<comment type="caution">
    <text evidence="1">The sequence shown here is derived from an EMBL/GenBank/DDBJ whole genome shotgun (WGS) entry which is preliminary data.</text>
</comment>
<keyword evidence="2" id="KW-1185">Reference proteome</keyword>
<protein>
    <submittedName>
        <fullName evidence="1">Uncharacterized protein</fullName>
    </submittedName>
</protein>
<accession>A0A6L2P8E8</accession>
<dbReference type="OrthoDB" id="8184679at2759"/>
<gene>
    <name evidence="1" type="ORF">Cfor_11375</name>
</gene>
<evidence type="ECO:0000313" key="2">
    <source>
        <dbReference type="Proteomes" id="UP000502823"/>
    </source>
</evidence>
<evidence type="ECO:0000313" key="1">
    <source>
        <dbReference type="EMBL" id="GFG28484.1"/>
    </source>
</evidence>
<dbReference type="Proteomes" id="UP000502823">
    <property type="component" value="Unassembled WGS sequence"/>
</dbReference>
<dbReference type="AlphaFoldDB" id="A0A6L2P8E8"/>
<proteinExistence type="predicted"/>
<organism evidence="1 2">
    <name type="scientific">Coptotermes formosanus</name>
    <name type="common">Formosan subterranean termite</name>
    <dbReference type="NCBI Taxonomy" id="36987"/>
    <lineage>
        <taxon>Eukaryota</taxon>
        <taxon>Metazoa</taxon>
        <taxon>Ecdysozoa</taxon>
        <taxon>Arthropoda</taxon>
        <taxon>Hexapoda</taxon>
        <taxon>Insecta</taxon>
        <taxon>Pterygota</taxon>
        <taxon>Neoptera</taxon>
        <taxon>Polyneoptera</taxon>
        <taxon>Dictyoptera</taxon>
        <taxon>Blattodea</taxon>
        <taxon>Blattoidea</taxon>
        <taxon>Termitoidae</taxon>
        <taxon>Rhinotermitidae</taxon>
        <taxon>Coptotermes</taxon>
    </lineage>
</organism>
<dbReference type="EMBL" id="BLKM01006623">
    <property type="protein sequence ID" value="GFG28484.1"/>
    <property type="molecule type" value="Genomic_DNA"/>
</dbReference>
<sequence length="123" mass="14432">MGVPVRGCGNRLQSHTDGLTVWITKVRVKKNSFKRRRRKNLRVEAVLTSALVKAEMLLRRKQQQRYQRWQRLKTELFKANCNMCNGIAVGDRSTEWDEKICEDINSLHSFMCLVNEVKSPLKR</sequence>
<name>A0A6L2P8E8_COPFO</name>
<dbReference type="InParanoid" id="A0A6L2P8E8"/>
<reference evidence="2" key="1">
    <citation type="submission" date="2020-01" db="EMBL/GenBank/DDBJ databases">
        <title>Draft genome sequence of the Termite Coptotermes fromosanus.</title>
        <authorList>
            <person name="Itakura S."/>
            <person name="Yosikawa Y."/>
            <person name="Umezawa K."/>
        </authorList>
    </citation>
    <scope>NUCLEOTIDE SEQUENCE [LARGE SCALE GENOMIC DNA]</scope>
</reference>